<proteinExistence type="predicted"/>
<dbReference type="GO" id="GO:0016874">
    <property type="term" value="F:ligase activity"/>
    <property type="evidence" value="ECO:0007669"/>
    <property type="project" value="UniProtKB-KW"/>
</dbReference>
<comment type="caution">
    <text evidence="1">The sequence shown here is derived from an EMBL/GenBank/DDBJ whole genome shotgun (WGS) entry which is preliminary data.</text>
</comment>
<keyword evidence="2" id="KW-1185">Reference proteome</keyword>
<sequence>MRPCAIRSMMAMREPISMCNHMPHFWYINASPPIKANQTSRQTKKIVGELNGGSQREERLDYLERRQDSRRGKICYQIFPMPDLDWVKVKINLKKEQATVPSKFQPQKT</sequence>
<gene>
    <name evidence="1" type="ORF">STAS_23033</name>
</gene>
<evidence type="ECO:0000313" key="2">
    <source>
        <dbReference type="Proteomes" id="UP000325081"/>
    </source>
</evidence>
<dbReference type="Proteomes" id="UP000325081">
    <property type="component" value="Unassembled WGS sequence"/>
</dbReference>
<protein>
    <submittedName>
        <fullName evidence="1">Asparagine--tRNA ligase</fullName>
    </submittedName>
</protein>
<reference evidence="2" key="1">
    <citation type="journal article" date="2019" name="Curr. Biol.">
        <title>Genome Sequence of Striga asiatica Provides Insight into the Evolution of Plant Parasitism.</title>
        <authorList>
            <person name="Yoshida S."/>
            <person name="Kim S."/>
            <person name="Wafula E.K."/>
            <person name="Tanskanen J."/>
            <person name="Kim Y.M."/>
            <person name="Honaas L."/>
            <person name="Yang Z."/>
            <person name="Spallek T."/>
            <person name="Conn C.E."/>
            <person name="Ichihashi Y."/>
            <person name="Cheong K."/>
            <person name="Cui S."/>
            <person name="Der J.P."/>
            <person name="Gundlach H."/>
            <person name="Jiao Y."/>
            <person name="Hori C."/>
            <person name="Ishida J.K."/>
            <person name="Kasahara H."/>
            <person name="Kiba T."/>
            <person name="Kim M.S."/>
            <person name="Koo N."/>
            <person name="Laohavisit A."/>
            <person name="Lee Y.H."/>
            <person name="Lumba S."/>
            <person name="McCourt P."/>
            <person name="Mortimer J.C."/>
            <person name="Mutuku J.M."/>
            <person name="Nomura T."/>
            <person name="Sasaki-Sekimoto Y."/>
            <person name="Seto Y."/>
            <person name="Wang Y."/>
            <person name="Wakatake T."/>
            <person name="Sakakibara H."/>
            <person name="Demura T."/>
            <person name="Yamaguchi S."/>
            <person name="Yoneyama K."/>
            <person name="Manabe R.I."/>
            <person name="Nelson D.C."/>
            <person name="Schulman A.H."/>
            <person name="Timko M.P."/>
            <person name="dePamphilis C.W."/>
            <person name="Choi D."/>
            <person name="Shirasu K."/>
        </authorList>
    </citation>
    <scope>NUCLEOTIDE SEQUENCE [LARGE SCALE GENOMIC DNA]</scope>
    <source>
        <strain evidence="2">cv. UVA1</strain>
    </source>
</reference>
<dbReference type="EMBL" id="BKCP01007404">
    <property type="protein sequence ID" value="GER46039.1"/>
    <property type="molecule type" value="Genomic_DNA"/>
</dbReference>
<evidence type="ECO:0000313" key="1">
    <source>
        <dbReference type="EMBL" id="GER46039.1"/>
    </source>
</evidence>
<keyword evidence="1" id="KW-0436">Ligase</keyword>
<name>A0A5A7QLC3_STRAF</name>
<accession>A0A5A7QLC3</accession>
<organism evidence="1 2">
    <name type="scientific">Striga asiatica</name>
    <name type="common">Asiatic witchweed</name>
    <name type="synonym">Buchnera asiatica</name>
    <dbReference type="NCBI Taxonomy" id="4170"/>
    <lineage>
        <taxon>Eukaryota</taxon>
        <taxon>Viridiplantae</taxon>
        <taxon>Streptophyta</taxon>
        <taxon>Embryophyta</taxon>
        <taxon>Tracheophyta</taxon>
        <taxon>Spermatophyta</taxon>
        <taxon>Magnoliopsida</taxon>
        <taxon>eudicotyledons</taxon>
        <taxon>Gunneridae</taxon>
        <taxon>Pentapetalae</taxon>
        <taxon>asterids</taxon>
        <taxon>lamiids</taxon>
        <taxon>Lamiales</taxon>
        <taxon>Orobanchaceae</taxon>
        <taxon>Buchnereae</taxon>
        <taxon>Striga</taxon>
    </lineage>
</organism>
<dbReference type="AlphaFoldDB" id="A0A5A7QLC3"/>